<feature type="domain" description="BRICHOS" evidence="3">
    <location>
        <begin position="72"/>
        <end position="164"/>
    </location>
</feature>
<dbReference type="PROSITE" id="PS50869">
    <property type="entry name" value="BRICHOS"/>
    <property type="match status" value="1"/>
</dbReference>
<dbReference type="InterPro" id="IPR007084">
    <property type="entry name" value="BRICHOS_dom"/>
</dbReference>
<feature type="chain" id="PRO_5013061173" description="BRICHOS domain-containing protein" evidence="2">
    <location>
        <begin position="23"/>
        <end position="276"/>
    </location>
</feature>
<evidence type="ECO:0000256" key="1">
    <source>
        <dbReference type="ARBA" id="ARBA00023157"/>
    </source>
</evidence>
<gene>
    <name evidence="4" type="ORF">AWC38_SpisGene13744</name>
</gene>
<keyword evidence="2" id="KW-0732">Signal</keyword>
<evidence type="ECO:0000313" key="5">
    <source>
        <dbReference type="Proteomes" id="UP000225706"/>
    </source>
</evidence>
<evidence type="ECO:0000313" key="4">
    <source>
        <dbReference type="EMBL" id="PFX21746.1"/>
    </source>
</evidence>
<evidence type="ECO:0000256" key="2">
    <source>
        <dbReference type="SAM" id="SignalP"/>
    </source>
</evidence>
<proteinExistence type="predicted"/>
<dbReference type="InterPro" id="IPR051772">
    <property type="entry name" value="Gastrokine"/>
</dbReference>
<dbReference type="Proteomes" id="UP000225706">
    <property type="component" value="Unassembled WGS sequence"/>
</dbReference>
<name>A0A2B4RX60_STYPI</name>
<organism evidence="4 5">
    <name type="scientific">Stylophora pistillata</name>
    <name type="common">Smooth cauliflower coral</name>
    <dbReference type="NCBI Taxonomy" id="50429"/>
    <lineage>
        <taxon>Eukaryota</taxon>
        <taxon>Metazoa</taxon>
        <taxon>Cnidaria</taxon>
        <taxon>Anthozoa</taxon>
        <taxon>Hexacorallia</taxon>
        <taxon>Scleractinia</taxon>
        <taxon>Astrocoeniina</taxon>
        <taxon>Pocilloporidae</taxon>
        <taxon>Stylophora</taxon>
    </lineage>
</organism>
<keyword evidence="1" id="KW-1015">Disulfide bond</keyword>
<dbReference type="AlphaFoldDB" id="A0A2B4RX60"/>
<sequence>MGVPPFATACFILFLCVGQMSALVIPREEIEANQGALEEFSLNIIEDGTMFAEKVAINVEKDLEYFNVPPHNKVTEAVDYLYDFKGNIGIRRVKSKKVCHLEPLPEDLPRPADLKNELQMPDEAPPFEDKIIKHKYWIVTEQVDKSQLREEVQQFCDKFPVYRLLEVDLNATYGERTRFGRQITNMLEKLNSLTFCREYQNTPCRPEEYVFRIKVLNSKKCTYWWLSCKFNEQMKLDDCNKWHHQFNSMVCYEVHCPDATTAATSTVSHGNSNGLL</sequence>
<evidence type="ECO:0000259" key="3">
    <source>
        <dbReference type="PROSITE" id="PS50869"/>
    </source>
</evidence>
<dbReference type="OrthoDB" id="5988527at2759"/>
<dbReference type="Pfam" id="PF04089">
    <property type="entry name" value="BRICHOS"/>
    <property type="match status" value="1"/>
</dbReference>
<dbReference type="EMBL" id="LSMT01000264">
    <property type="protein sequence ID" value="PFX21746.1"/>
    <property type="molecule type" value="Genomic_DNA"/>
</dbReference>
<accession>A0A2B4RX60</accession>
<dbReference type="SMART" id="SM01039">
    <property type="entry name" value="BRICHOS"/>
    <property type="match status" value="1"/>
</dbReference>
<keyword evidence="5" id="KW-1185">Reference proteome</keyword>
<protein>
    <recommendedName>
        <fullName evidence="3">BRICHOS domain-containing protein</fullName>
    </recommendedName>
</protein>
<reference evidence="5" key="1">
    <citation type="journal article" date="2017" name="bioRxiv">
        <title>Comparative analysis of the genomes of Stylophora pistillata and Acropora digitifera provides evidence for extensive differences between species of corals.</title>
        <authorList>
            <person name="Voolstra C.R."/>
            <person name="Li Y."/>
            <person name="Liew Y.J."/>
            <person name="Baumgarten S."/>
            <person name="Zoccola D."/>
            <person name="Flot J.-F."/>
            <person name="Tambutte S."/>
            <person name="Allemand D."/>
            <person name="Aranda M."/>
        </authorList>
    </citation>
    <scope>NUCLEOTIDE SEQUENCE [LARGE SCALE GENOMIC DNA]</scope>
</reference>
<dbReference type="PANTHER" id="PTHR16483">
    <property type="entry name" value="GASTROKINE 1"/>
    <property type="match status" value="1"/>
</dbReference>
<comment type="caution">
    <text evidence="4">The sequence shown here is derived from an EMBL/GenBank/DDBJ whole genome shotgun (WGS) entry which is preliminary data.</text>
</comment>
<feature type="signal peptide" evidence="2">
    <location>
        <begin position="1"/>
        <end position="22"/>
    </location>
</feature>